<keyword evidence="8" id="KW-1185">Reference proteome</keyword>
<evidence type="ECO:0000256" key="3">
    <source>
        <dbReference type="ARBA" id="ARBA00022989"/>
    </source>
</evidence>
<dbReference type="Proteomes" id="UP000054937">
    <property type="component" value="Unassembled WGS sequence"/>
</dbReference>
<dbReference type="OrthoDB" id="9970435at2759"/>
<keyword evidence="2 5" id="KW-0812">Transmembrane</keyword>
<dbReference type="GO" id="GO:0005886">
    <property type="term" value="C:plasma membrane"/>
    <property type="evidence" value="ECO:0007669"/>
    <property type="project" value="TreeGrafter"/>
</dbReference>
<evidence type="ECO:0000256" key="1">
    <source>
        <dbReference type="ARBA" id="ARBA00004141"/>
    </source>
</evidence>
<dbReference type="PANTHER" id="PTHR10783:SF103">
    <property type="entry name" value="SOLUTE CARRIER FAMILY 53 MEMBER 1"/>
    <property type="match status" value="1"/>
</dbReference>
<dbReference type="GO" id="GO:0000822">
    <property type="term" value="F:inositol hexakisphosphate binding"/>
    <property type="evidence" value="ECO:0007669"/>
    <property type="project" value="TreeGrafter"/>
</dbReference>
<dbReference type="GO" id="GO:0006817">
    <property type="term" value="P:phosphate ion transport"/>
    <property type="evidence" value="ECO:0007669"/>
    <property type="project" value="TreeGrafter"/>
</dbReference>
<evidence type="ECO:0000256" key="4">
    <source>
        <dbReference type="ARBA" id="ARBA00023136"/>
    </source>
</evidence>
<dbReference type="PANTHER" id="PTHR10783">
    <property type="entry name" value="XENOTROPIC AND POLYTROPIC RETROVIRUS RECEPTOR 1-RELATED"/>
    <property type="match status" value="1"/>
</dbReference>
<evidence type="ECO:0000259" key="6">
    <source>
        <dbReference type="PROSITE" id="PS51380"/>
    </source>
</evidence>
<dbReference type="PROSITE" id="PS51380">
    <property type="entry name" value="EXS"/>
    <property type="match status" value="1"/>
</dbReference>
<keyword evidence="3 5" id="KW-1133">Transmembrane helix</keyword>
<evidence type="ECO:0000256" key="5">
    <source>
        <dbReference type="SAM" id="Phobius"/>
    </source>
</evidence>
<dbReference type="EMBL" id="LDAU01000105">
    <property type="protein sequence ID" value="KRX05664.1"/>
    <property type="molecule type" value="Genomic_DNA"/>
</dbReference>
<evidence type="ECO:0000256" key="2">
    <source>
        <dbReference type="ARBA" id="ARBA00022692"/>
    </source>
</evidence>
<organism evidence="7 8">
    <name type="scientific">Pseudocohnilembus persalinus</name>
    <name type="common">Ciliate</name>
    <dbReference type="NCBI Taxonomy" id="266149"/>
    <lineage>
        <taxon>Eukaryota</taxon>
        <taxon>Sar</taxon>
        <taxon>Alveolata</taxon>
        <taxon>Ciliophora</taxon>
        <taxon>Intramacronucleata</taxon>
        <taxon>Oligohymenophorea</taxon>
        <taxon>Scuticociliatia</taxon>
        <taxon>Philasterida</taxon>
        <taxon>Pseudocohnilembidae</taxon>
        <taxon>Pseudocohnilembus</taxon>
    </lineage>
</organism>
<feature type="transmembrane region" description="Helical" evidence="5">
    <location>
        <begin position="181"/>
        <end position="198"/>
    </location>
</feature>
<comment type="subcellular location">
    <subcellularLocation>
        <location evidence="1">Membrane</location>
        <topology evidence="1">Multi-pass membrane protein</topology>
    </subcellularLocation>
</comment>
<dbReference type="InterPro" id="IPR004342">
    <property type="entry name" value="EXS_C"/>
</dbReference>
<gene>
    <name evidence="7" type="ORF">PPERSA_09804</name>
</gene>
<dbReference type="Pfam" id="PF03124">
    <property type="entry name" value="EXS"/>
    <property type="match status" value="1"/>
</dbReference>
<accession>A0A0V0QUL5</accession>
<dbReference type="AlphaFoldDB" id="A0A0V0QUL5"/>
<protein>
    <recommendedName>
        <fullName evidence="6">EXS domain-containing protein</fullName>
    </recommendedName>
</protein>
<sequence length="389" mass="46445">MWNLVKISFIEPFDKRKKMEFRISWLTDQLTSLVGPFKDFEYTMCYYIYDVQKHNNIVSYTCPHGERPTAFILSIVPLFLRAAQCLKQAYDDGYYKGNPIIINFFKYFSSILASILSYLVKLSKDGSANDEADKSLLVSWIIMAAITTLYSYSWDLKKDWGFLEPGQKGLRKHLMYEKKRYYYIAMVNNLILRCVWVFSISPDIIGIFGVPSHTFNFFVYFFEAIRRCQWNFFRVEKEHIVNYLKYRAVLDLHLVPVAKSMTENLSQSQNSKQSHEFQQLDSEENYSIDKRNIDVNLSEGTYFQIFIDIYYNIQKFLLIKDKILNQLENDNLKQIQENNFQYYRLIQKEQNEGLQTSQLLHSLKQFKKNIYKQGQTYYQIYDKDKEKQD</sequence>
<feature type="transmembrane region" description="Helical" evidence="5">
    <location>
        <begin position="104"/>
        <end position="123"/>
    </location>
</feature>
<evidence type="ECO:0000313" key="8">
    <source>
        <dbReference type="Proteomes" id="UP000054937"/>
    </source>
</evidence>
<proteinExistence type="predicted"/>
<name>A0A0V0QUL5_PSEPJ</name>
<feature type="domain" description="EXS" evidence="6">
    <location>
        <begin position="61"/>
        <end position="267"/>
    </location>
</feature>
<reference evidence="7 8" key="1">
    <citation type="journal article" date="2015" name="Sci. Rep.">
        <title>Genome of the facultative scuticociliatosis pathogen Pseudocohnilembus persalinus provides insight into its virulence through horizontal gene transfer.</title>
        <authorList>
            <person name="Xiong J."/>
            <person name="Wang G."/>
            <person name="Cheng J."/>
            <person name="Tian M."/>
            <person name="Pan X."/>
            <person name="Warren A."/>
            <person name="Jiang C."/>
            <person name="Yuan D."/>
            <person name="Miao W."/>
        </authorList>
    </citation>
    <scope>NUCLEOTIDE SEQUENCE [LARGE SCALE GENOMIC DNA]</scope>
    <source>
        <strain evidence="7">36N120E</strain>
    </source>
</reference>
<dbReference type="GO" id="GO:0005794">
    <property type="term" value="C:Golgi apparatus"/>
    <property type="evidence" value="ECO:0007669"/>
    <property type="project" value="TreeGrafter"/>
</dbReference>
<evidence type="ECO:0000313" key="7">
    <source>
        <dbReference type="EMBL" id="KRX05664.1"/>
    </source>
</evidence>
<feature type="transmembrane region" description="Helical" evidence="5">
    <location>
        <begin position="135"/>
        <end position="152"/>
    </location>
</feature>
<dbReference type="GO" id="GO:0016036">
    <property type="term" value="P:cellular response to phosphate starvation"/>
    <property type="evidence" value="ECO:0007669"/>
    <property type="project" value="TreeGrafter"/>
</dbReference>
<comment type="caution">
    <text evidence="7">The sequence shown here is derived from an EMBL/GenBank/DDBJ whole genome shotgun (WGS) entry which is preliminary data.</text>
</comment>
<feature type="transmembrane region" description="Helical" evidence="5">
    <location>
        <begin position="204"/>
        <end position="222"/>
    </location>
</feature>
<keyword evidence="4 5" id="KW-0472">Membrane</keyword>
<dbReference type="InParanoid" id="A0A0V0QUL5"/>